<protein>
    <submittedName>
        <fullName evidence="1">Uncharacterized protein</fullName>
    </submittedName>
</protein>
<dbReference type="EMBL" id="JBEPLU010000001">
    <property type="protein sequence ID" value="MET3526085.1"/>
    <property type="molecule type" value="Genomic_DNA"/>
</dbReference>
<accession>A0ABV2EGD0</accession>
<dbReference type="RefSeq" id="WP_331929186.1">
    <property type="nucleotide sequence ID" value="NZ_JBEPLU010000001.1"/>
</dbReference>
<dbReference type="Proteomes" id="UP001549110">
    <property type="component" value="Unassembled WGS sequence"/>
</dbReference>
<proteinExistence type="predicted"/>
<gene>
    <name evidence="1" type="ORF">ABID41_001180</name>
</gene>
<comment type="caution">
    <text evidence="1">The sequence shown here is derived from an EMBL/GenBank/DDBJ whole genome shotgun (WGS) entry which is preliminary data.</text>
</comment>
<evidence type="ECO:0000313" key="1">
    <source>
        <dbReference type="EMBL" id="MET3526085.1"/>
    </source>
</evidence>
<sequence>MPEYTFSCRNHLGETFDTRTLLCRDDEHARECGRSLLALGYPVVICLGGDVVTTLQPEMSEFNAWLRAFMFPAGVVLRVGRLRKEP</sequence>
<organism evidence="1 2">
    <name type="scientific">Phenylobacterium koreense</name>
    <dbReference type="NCBI Taxonomy" id="266125"/>
    <lineage>
        <taxon>Bacteria</taxon>
        <taxon>Pseudomonadati</taxon>
        <taxon>Pseudomonadota</taxon>
        <taxon>Alphaproteobacteria</taxon>
        <taxon>Caulobacterales</taxon>
        <taxon>Caulobacteraceae</taxon>
        <taxon>Phenylobacterium</taxon>
    </lineage>
</organism>
<keyword evidence="2" id="KW-1185">Reference proteome</keyword>
<reference evidence="1 2" key="1">
    <citation type="submission" date="2024-06" db="EMBL/GenBank/DDBJ databases">
        <title>Genomic Encyclopedia of Type Strains, Phase IV (KMG-IV): sequencing the most valuable type-strain genomes for metagenomic binning, comparative biology and taxonomic classification.</title>
        <authorList>
            <person name="Goeker M."/>
        </authorList>
    </citation>
    <scope>NUCLEOTIDE SEQUENCE [LARGE SCALE GENOMIC DNA]</scope>
    <source>
        <strain evidence="1 2">DSM 17809</strain>
    </source>
</reference>
<evidence type="ECO:0000313" key="2">
    <source>
        <dbReference type="Proteomes" id="UP001549110"/>
    </source>
</evidence>
<name>A0ABV2EGD0_9CAUL</name>